<dbReference type="GO" id="GO:0016746">
    <property type="term" value="F:acyltransferase activity"/>
    <property type="evidence" value="ECO:0007669"/>
    <property type="project" value="UniProtKB-KW"/>
</dbReference>
<gene>
    <name evidence="2" type="ORF">OUY18_13090</name>
</gene>
<dbReference type="PROSITE" id="PS51186">
    <property type="entry name" value="GNAT"/>
    <property type="match status" value="1"/>
</dbReference>
<dbReference type="PANTHER" id="PTHR37817:SF1">
    <property type="entry name" value="N-ACETYLTRANSFERASE EIS"/>
    <property type="match status" value="1"/>
</dbReference>
<dbReference type="EMBL" id="JAPOHA010000017">
    <property type="protein sequence ID" value="MCY1715183.1"/>
    <property type="molecule type" value="Genomic_DNA"/>
</dbReference>
<name>A0ABT4BZ11_9FIRM</name>
<reference evidence="2 3" key="1">
    <citation type="submission" date="2022-11" db="EMBL/GenBank/DDBJ databases">
        <authorList>
            <person name="Caiyu Z."/>
        </authorList>
    </citation>
    <scope>NUCLEOTIDE SEQUENCE [LARGE SCALE GENOMIC DNA]</scope>
    <source>
        <strain evidence="2 3">YR-4</strain>
    </source>
</reference>
<dbReference type="SUPFAM" id="SSF55718">
    <property type="entry name" value="SCP-like"/>
    <property type="match status" value="1"/>
</dbReference>
<sequence>MEVREVSPDEYIEARKVQSVAFDLGIDFNSYMANENDRNCRAVFEDGKICACLDYLPFCAMLNGRRVGMAGIGGVASLPEGRRKGYVRALFRNILQEAKENGDTLSYLFPFSNVYYRQFGYESCMVKNSTTIPLSSFQGMKQGGNMRMYHPGENSSPIREAYERFALDKNFMLIRSEEAWQKKLNEDPYKNNRYVYVHYNAKNQADGYIIFASKKPAILVEELIWLNRESLCSILGFLGGFAGRCKIFRYKAPAFLNFRLLIPEPYDVKSEGVCDGMGRIVDAARALKTLTIPQDTEKTVIQVKDDFLDWNNDTFCVYPRNGETQVERTAAAPDLVCDVRTLVQLLSGYVTLEDCLQLGSAETSGKFEMLARIFMKRTVFINDDF</sequence>
<evidence type="ECO:0000313" key="2">
    <source>
        <dbReference type="EMBL" id="MCY1715183.1"/>
    </source>
</evidence>
<evidence type="ECO:0000259" key="1">
    <source>
        <dbReference type="PROSITE" id="PS51186"/>
    </source>
</evidence>
<dbReference type="Gene3D" id="3.40.630.30">
    <property type="match status" value="2"/>
</dbReference>
<dbReference type="SUPFAM" id="SSF55729">
    <property type="entry name" value="Acyl-CoA N-acyltransferases (Nat)"/>
    <property type="match status" value="1"/>
</dbReference>
<dbReference type="Gene3D" id="3.30.1050.10">
    <property type="entry name" value="SCP2 sterol-binding domain"/>
    <property type="match status" value="1"/>
</dbReference>
<dbReference type="Proteomes" id="UP001082703">
    <property type="component" value="Unassembled WGS sequence"/>
</dbReference>
<dbReference type="Pfam" id="PF13527">
    <property type="entry name" value="Acetyltransf_9"/>
    <property type="match status" value="1"/>
</dbReference>
<protein>
    <submittedName>
        <fullName evidence="2">GNAT family N-acetyltransferase</fullName>
        <ecNumber evidence="2">2.3.1.-</ecNumber>
    </submittedName>
</protein>
<dbReference type="InterPro" id="IPR051554">
    <property type="entry name" value="Acetyltransferase_Eis"/>
</dbReference>
<comment type="caution">
    <text evidence="2">The sequence shown here is derived from an EMBL/GenBank/DDBJ whole genome shotgun (WGS) entry which is preliminary data.</text>
</comment>
<dbReference type="Pfam" id="PF17668">
    <property type="entry name" value="Acetyltransf_17"/>
    <property type="match status" value="1"/>
</dbReference>
<dbReference type="InterPro" id="IPR036527">
    <property type="entry name" value="SCP2_sterol-bd_dom_sf"/>
</dbReference>
<dbReference type="EC" id="2.3.1.-" evidence="2"/>
<keyword evidence="2" id="KW-0012">Acyltransferase</keyword>
<proteinExistence type="predicted"/>
<dbReference type="Pfam" id="PF13530">
    <property type="entry name" value="SCP2_2"/>
    <property type="match status" value="1"/>
</dbReference>
<dbReference type="PANTHER" id="PTHR37817">
    <property type="entry name" value="N-ACETYLTRANSFERASE EIS"/>
    <property type="match status" value="1"/>
</dbReference>
<dbReference type="CDD" id="cd04301">
    <property type="entry name" value="NAT_SF"/>
    <property type="match status" value="1"/>
</dbReference>
<dbReference type="RefSeq" id="WP_268059220.1">
    <property type="nucleotide sequence ID" value="NZ_JAPOHA010000017.1"/>
</dbReference>
<organism evidence="2 3">
    <name type="scientific">Caproiciproducens galactitolivorans</name>
    <dbReference type="NCBI Taxonomy" id="642589"/>
    <lineage>
        <taxon>Bacteria</taxon>
        <taxon>Bacillati</taxon>
        <taxon>Bacillota</taxon>
        <taxon>Clostridia</taxon>
        <taxon>Eubacteriales</taxon>
        <taxon>Acutalibacteraceae</taxon>
        <taxon>Caproiciproducens</taxon>
    </lineage>
</organism>
<dbReference type="InterPro" id="IPR016181">
    <property type="entry name" value="Acyl_CoA_acyltransferase"/>
</dbReference>
<dbReference type="InterPro" id="IPR000182">
    <property type="entry name" value="GNAT_dom"/>
</dbReference>
<evidence type="ECO:0000313" key="3">
    <source>
        <dbReference type="Proteomes" id="UP001082703"/>
    </source>
</evidence>
<keyword evidence="2" id="KW-0808">Transferase</keyword>
<feature type="domain" description="N-acetyltransferase" evidence="1">
    <location>
        <begin position="1"/>
        <end position="168"/>
    </location>
</feature>
<keyword evidence="3" id="KW-1185">Reference proteome</keyword>
<dbReference type="InterPro" id="IPR025559">
    <property type="entry name" value="Eis_dom"/>
</dbReference>
<accession>A0ABT4BZ11</accession>
<dbReference type="InterPro" id="IPR041380">
    <property type="entry name" value="Acetyltransf_17"/>
</dbReference>